<dbReference type="Gene3D" id="3.90.180.10">
    <property type="entry name" value="Medium-chain alcohol dehydrogenases, catalytic domain"/>
    <property type="match status" value="1"/>
</dbReference>
<accession>A0A7W8Q493</accession>
<dbReference type="PANTHER" id="PTHR42683">
    <property type="entry name" value="ALDEHYDE REDUCTASE"/>
    <property type="match status" value="1"/>
</dbReference>
<evidence type="ECO:0000256" key="3">
    <source>
        <dbReference type="ARBA" id="ARBA00022833"/>
    </source>
</evidence>
<keyword evidence="2 5" id="KW-0479">Metal-binding</keyword>
<dbReference type="GO" id="GO:0008106">
    <property type="term" value="F:alcohol dehydrogenase (NADP+) activity"/>
    <property type="evidence" value="ECO:0007669"/>
    <property type="project" value="UniProtKB-ARBA"/>
</dbReference>
<dbReference type="InterPro" id="IPR047109">
    <property type="entry name" value="CAD-like"/>
</dbReference>
<evidence type="ECO:0000259" key="6">
    <source>
        <dbReference type="SMART" id="SM00829"/>
    </source>
</evidence>
<dbReference type="Pfam" id="PF08240">
    <property type="entry name" value="ADH_N"/>
    <property type="match status" value="1"/>
</dbReference>
<proteinExistence type="inferred from homology"/>
<organism evidence="7 8">
    <name type="scientific">Paraburkholderia atlantica</name>
    <dbReference type="NCBI Taxonomy" id="2654982"/>
    <lineage>
        <taxon>Bacteria</taxon>
        <taxon>Pseudomonadati</taxon>
        <taxon>Pseudomonadota</taxon>
        <taxon>Betaproteobacteria</taxon>
        <taxon>Burkholderiales</taxon>
        <taxon>Burkholderiaceae</taxon>
        <taxon>Paraburkholderia</taxon>
    </lineage>
</organism>
<gene>
    <name evidence="7" type="ORF">HDG40_001637</name>
</gene>
<dbReference type="InterPro" id="IPR020843">
    <property type="entry name" value="ER"/>
</dbReference>
<dbReference type="SMART" id="SM00829">
    <property type="entry name" value="PKS_ER"/>
    <property type="match status" value="1"/>
</dbReference>
<dbReference type="SUPFAM" id="SSF50129">
    <property type="entry name" value="GroES-like"/>
    <property type="match status" value="1"/>
</dbReference>
<dbReference type="PROSITE" id="PS00059">
    <property type="entry name" value="ADH_ZINC"/>
    <property type="match status" value="1"/>
</dbReference>
<dbReference type="GO" id="GO:0008270">
    <property type="term" value="F:zinc ion binding"/>
    <property type="evidence" value="ECO:0007669"/>
    <property type="project" value="InterPro"/>
</dbReference>
<dbReference type="InterPro" id="IPR036291">
    <property type="entry name" value="NAD(P)-bd_dom_sf"/>
</dbReference>
<protein>
    <submittedName>
        <fullName evidence="7">Putative zinc-type alcohol dehydrogenase-like protein</fullName>
        <ecNumber evidence="7">1.-.-.-</ecNumber>
    </submittedName>
</protein>
<dbReference type="Pfam" id="PF00107">
    <property type="entry name" value="ADH_zinc_N"/>
    <property type="match status" value="1"/>
</dbReference>
<evidence type="ECO:0000256" key="5">
    <source>
        <dbReference type="RuleBase" id="RU361277"/>
    </source>
</evidence>
<dbReference type="AlphaFoldDB" id="A0A7W8Q493"/>
<name>A0A7W8Q493_PARAM</name>
<dbReference type="Gene3D" id="3.40.50.720">
    <property type="entry name" value="NAD(P)-binding Rossmann-like Domain"/>
    <property type="match status" value="1"/>
</dbReference>
<comment type="cofactor">
    <cofactor evidence="1 5">
        <name>Zn(2+)</name>
        <dbReference type="ChEBI" id="CHEBI:29105"/>
    </cofactor>
</comment>
<reference evidence="7 8" key="1">
    <citation type="submission" date="2020-08" db="EMBL/GenBank/DDBJ databases">
        <title>Genomic Encyclopedia of Type Strains, Phase IV (KMG-V): Genome sequencing to study the core and pangenomes of soil and plant-associated prokaryotes.</title>
        <authorList>
            <person name="Whitman W."/>
        </authorList>
    </citation>
    <scope>NUCLEOTIDE SEQUENCE [LARGE SCALE GENOMIC DNA]</scope>
    <source>
        <strain evidence="7 8">JPY158</strain>
    </source>
</reference>
<dbReference type="FunFam" id="3.40.50.720:FF:000022">
    <property type="entry name" value="Cinnamyl alcohol dehydrogenase"/>
    <property type="match status" value="1"/>
</dbReference>
<evidence type="ECO:0000313" key="8">
    <source>
        <dbReference type="Proteomes" id="UP000592780"/>
    </source>
</evidence>
<evidence type="ECO:0000313" key="7">
    <source>
        <dbReference type="EMBL" id="MBB5423493.1"/>
    </source>
</evidence>
<dbReference type="EC" id="1.-.-.-" evidence="7"/>
<evidence type="ECO:0000256" key="1">
    <source>
        <dbReference type="ARBA" id="ARBA00001947"/>
    </source>
</evidence>
<dbReference type="Proteomes" id="UP000592780">
    <property type="component" value="Unassembled WGS sequence"/>
</dbReference>
<dbReference type="InterPro" id="IPR011032">
    <property type="entry name" value="GroES-like_sf"/>
</dbReference>
<dbReference type="SUPFAM" id="SSF51735">
    <property type="entry name" value="NAD(P)-binding Rossmann-fold domains"/>
    <property type="match status" value="1"/>
</dbReference>
<keyword evidence="8" id="KW-1185">Reference proteome</keyword>
<keyword evidence="4 7" id="KW-0560">Oxidoreductase</keyword>
<comment type="similarity">
    <text evidence="5">Belongs to the zinc-containing alcohol dehydrogenase family.</text>
</comment>
<dbReference type="InterPro" id="IPR013154">
    <property type="entry name" value="ADH-like_N"/>
</dbReference>
<feature type="domain" description="Enoyl reductase (ER)" evidence="6">
    <location>
        <begin position="18"/>
        <end position="348"/>
    </location>
</feature>
<keyword evidence="3 5" id="KW-0862">Zinc</keyword>
<dbReference type="InterPro" id="IPR002328">
    <property type="entry name" value="ADH_Zn_CS"/>
</dbReference>
<comment type="caution">
    <text evidence="7">The sequence shown here is derived from an EMBL/GenBank/DDBJ whole genome shotgun (WGS) entry which is preliminary data.</text>
</comment>
<dbReference type="EMBL" id="JACHDD010000003">
    <property type="protein sequence ID" value="MBB5423493.1"/>
    <property type="molecule type" value="Genomic_DNA"/>
</dbReference>
<evidence type="ECO:0000256" key="4">
    <source>
        <dbReference type="ARBA" id="ARBA00023002"/>
    </source>
</evidence>
<sequence>MRDSMADIINGYAATAPGAALAPFRFPRRYARIDDVVIDIQYCGVCHSDLHQAHNDWGNTRYPVVPGHEIIGRVIDVGASVSRFKAGDIVGVGCLVDSCGDCSPCCEGEEQYCLNRPTPTYNGVDRHDGSPTYGGYSERIVVSEKFVLRIPDGLDPKAAAPLLCAGITSYSPLRHWNVGPSDKVAVVGLGGLGHMALKFAKAMGAEVTLITRNVGKEQEARRLGADHVLISSDAAQIRLATGQFDLTVDTIPTPHDLNPYLSTLRLNGTLVLVGLIGPIAPPVHSGLLVTGRRSIAGSAIGGVEQMQEMLDFCAAHNINCDVEMIRMQDINRAYERLLKSDVRYRFVIDMDSLKVLPVADRGEVAERGRINQAWNYKRFRAPHDRCNRAEFEMRWAGGGSHAVAHASSFCYFTYLRNSGLRFSRNALPPSFDSSVS</sequence>
<dbReference type="CDD" id="cd05283">
    <property type="entry name" value="CAD1"/>
    <property type="match status" value="1"/>
</dbReference>
<evidence type="ECO:0000256" key="2">
    <source>
        <dbReference type="ARBA" id="ARBA00022723"/>
    </source>
</evidence>
<dbReference type="InterPro" id="IPR013149">
    <property type="entry name" value="ADH-like_C"/>
</dbReference>